<dbReference type="GO" id="GO:0008270">
    <property type="term" value="F:zinc ion binding"/>
    <property type="evidence" value="ECO:0007669"/>
    <property type="project" value="UniProtKB-UniRule"/>
</dbReference>
<evidence type="ECO:0000256" key="6">
    <source>
        <dbReference type="ARBA" id="ARBA00023049"/>
    </source>
</evidence>
<dbReference type="InterPro" id="IPR001506">
    <property type="entry name" value="Peptidase_M12A"/>
</dbReference>
<dbReference type="PANTHER" id="PTHR10127:SF780">
    <property type="entry name" value="METALLOENDOPEPTIDASE"/>
    <property type="match status" value="1"/>
</dbReference>
<evidence type="ECO:0000256" key="4">
    <source>
        <dbReference type="ARBA" id="ARBA00022801"/>
    </source>
</evidence>
<organism evidence="11 12">
    <name type="scientific">Polarella glacialis</name>
    <name type="common">Dinoflagellate</name>
    <dbReference type="NCBI Taxonomy" id="89957"/>
    <lineage>
        <taxon>Eukaryota</taxon>
        <taxon>Sar</taxon>
        <taxon>Alveolata</taxon>
        <taxon>Dinophyceae</taxon>
        <taxon>Suessiales</taxon>
        <taxon>Suessiaceae</taxon>
        <taxon>Polarella</taxon>
    </lineage>
</organism>
<keyword evidence="6 7" id="KW-0482">Metalloprotease</keyword>
<keyword evidence="7" id="KW-1015">Disulfide bond</keyword>
<dbReference type="GO" id="GO:0004222">
    <property type="term" value="F:metalloendopeptidase activity"/>
    <property type="evidence" value="ECO:0007669"/>
    <property type="project" value="UniProtKB-UniRule"/>
</dbReference>
<dbReference type="GO" id="GO:0006508">
    <property type="term" value="P:proteolysis"/>
    <property type="evidence" value="ECO:0007669"/>
    <property type="project" value="UniProtKB-KW"/>
</dbReference>
<dbReference type="PROSITE" id="PS51864">
    <property type="entry name" value="ASTACIN"/>
    <property type="match status" value="1"/>
</dbReference>
<dbReference type="Proteomes" id="UP000626109">
    <property type="component" value="Unassembled WGS sequence"/>
</dbReference>
<feature type="disulfide bond" evidence="7">
    <location>
        <begin position="294"/>
        <end position="316"/>
    </location>
</feature>
<evidence type="ECO:0000259" key="10">
    <source>
        <dbReference type="PROSITE" id="PS51864"/>
    </source>
</evidence>
<proteinExistence type="predicted"/>
<feature type="binding site" evidence="7">
    <location>
        <position position="328"/>
    </location>
    <ligand>
        <name>Zn(2+)</name>
        <dbReference type="ChEBI" id="CHEBI:29105"/>
        <note>catalytic</note>
    </ligand>
</feature>
<gene>
    <name evidence="11" type="ORF">PGLA2088_LOCUS32229</name>
</gene>
<comment type="cofactor">
    <cofactor evidence="7 8">
        <name>Zn(2+)</name>
        <dbReference type="ChEBI" id="CHEBI:29105"/>
    </cofactor>
    <text evidence="7 8">Binds 1 zinc ion per subunit.</text>
</comment>
<dbReference type="PROSITE" id="PS51257">
    <property type="entry name" value="PROKAR_LIPOPROTEIN"/>
    <property type="match status" value="1"/>
</dbReference>
<evidence type="ECO:0000256" key="5">
    <source>
        <dbReference type="ARBA" id="ARBA00022833"/>
    </source>
</evidence>
<feature type="domain" description="ShKT" evidence="9">
    <location>
        <begin position="592"/>
        <end position="635"/>
    </location>
</feature>
<feature type="binding site" evidence="7">
    <location>
        <position position="324"/>
    </location>
    <ligand>
        <name>Zn(2+)</name>
        <dbReference type="ChEBI" id="CHEBI:29105"/>
        <note>catalytic</note>
    </ligand>
</feature>
<keyword evidence="2 7" id="KW-0645">Protease</keyword>
<feature type="chain" id="PRO_5033094632" description="Metalloendopeptidase" evidence="8">
    <location>
        <begin position="19"/>
        <end position="637"/>
    </location>
</feature>
<evidence type="ECO:0000256" key="8">
    <source>
        <dbReference type="RuleBase" id="RU361183"/>
    </source>
</evidence>
<feature type="domain" description="Peptidase M12A" evidence="10">
    <location>
        <begin position="202"/>
        <end position="441"/>
    </location>
</feature>
<evidence type="ECO:0000256" key="3">
    <source>
        <dbReference type="ARBA" id="ARBA00022723"/>
    </source>
</evidence>
<comment type="caution">
    <text evidence="7">Lacks conserved residue(s) required for the propagation of feature annotation.</text>
</comment>
<dbReference type="InterPro" id="IPR003582">
    <property type="entry name" value="ShKT_dom"/>
</dbReference>
<dbReference type="PROSITE" id="PS51670">
    <property type="entry name" value="SHKT"/>
    <property type="match status" value="1"/>
</dbReference>
<dbReference type="PANTHER" id="PTHR10127">
    <property type="entry name" value="DISCOIDIN, CUB, EGF, LAMININ , AND ZINC METALLOPROTEASE DOMAIN CONTAINING"/>
    <property type="match status" value="1"/>
</dbReference>
<dbReference type="Gene3D" id="3.40.390.10">
    <property type="entry name" value="Collagenase (Catalytic Domain)"/>
    <property type="match status" value="1"/>
</dbReference>
<dbReference type="InterPro" id="IPR006026">
    <property type="entry name" value="Peptidase_Metallo"/>
</dbReference>
<evidence type="ECO:0000259" key="9">
    <source>
        <dbReference type="PROSITE" id="PS51670"/>
    </source>
</evidence>
<name>A0A813KJS1_POLGL</name>
<dbReference type="EC" id="3.4.24.-" evidence="8"/>
<comment type="function">
    <text evidence="1">Metalloprotease.</text>
</comment>
<accession>A0A813KJS1</accession>
<comment type="caution">
    <text evidence="11">The sequence shown here is derived from an EMBL/GenBank/DDBJ whole genome shotgun (WGS) entry which is preliminary data.</text>
</comment>
<feature type="binding site" evidence="7">
    <location>
        <position position="334"/>
    </location>
    <ligand>
        <name>Zn(2+)</name>
        <dbReference type="ChEBI" id="CHEBI:29105"/>
        <note>catalytic</note>
    </ligand>
</feature>
<dbReference type="SUPFAM" id="SSF55486">
    <property type="entry name" value="Metalloproteases ('zincins'), catalytic domain"/>
    <property type="match status" value="1"/>
</dbReference>
<feature type="active site" evidence="7">
    <location>
        <position position="325"/>
    </location>
</feature>
<keyword evidence="8" id="KW-0732">Signal</keyword>
<keyword evidence="5 7" id="KW-0862">Zinc</keyword>
<evidence type="ECO:0000256" key="7">
    <source>
        <dbReference type="PROSITE-ProRule" id="PRU01211"/>
    </source>
</evidence>
<keyword evidence="3 7" id="KW-0479">Metal-binding</keyword>
<evidence type="ECO:0000256" key="2">
    <source>
        <dbReference type="ARBA" id="ARBA00022670"/>
    </source>
</evidence>
<evidence type="ECO:0000256" key="1">
    <source>
        <dbReference type="ARBA" id="ARBA00002657"/>
    </source>
</evidence>
<feature type="signal peptide" evidence="8">
    <location>
        <begin position="1"/>
        <end position="18"/>
    </location>
</feature>
<evidence type="ECO:0000313" key="12">
    <source>
        <dbReference type="Proteomes" id="UP000626109"/>
    </source>
</evidence>
<dbReference type="AlphaFoldDB" id="A0A813KJS1"/>
<evidence type="ECO:0000313" key="11">
    <source>
        <dbReference type="EMBL" id="CAE8701943.1"/>
    </source>
</evidence>
<dbReference type="InterPro" id="IPR024079">
    <property type="entry name" value="MetalloPept_cat_dom_sf"/>
</dbReference>
<dbReference type="EMBL" id="CAJNNW010029947">
    <property type="protein sequence ID" value="CAE8701943.1"/>
    <property type="molecule type" value="Genomic_DNA"/>
</dbReference>
<protein>
    <recommendedName>
        <fullName evidence="8">Metalloendopeptidase</fullName>
        <ecNumber evidence="8">3.4.24.-</ecNumber>
    </recommendedName>
</protein>
<dbReference type="PRINTS" id="PR00480">
    <property type="entry name" value="ASTACIN"/>
</dbReference>
<dbReference type="Pfam" id="PF01400">
    <property type="entry name" value="Astacin"/>
    <property type="match status" value="1"/>
</dbReference>
<sequence>MAKSCLFVVLLLVAGCYAAQGTLSTEEDSCSTLLQVKKETPTPALIAVASLEAATQADRITLQQILAKFMGVPPFALQQLHLQNQTKVTLAEKVEGLAELVEDLSSDQRVLAEARKVAKDAKDDEKKGGDATLQADDRLVVDLANSVEGELTPEAAAKAGVELTADDFAQLANSTDGHGHLVSLETFANGSFQGDMMPASPEQLQSFIELSAKWSFGDQNGGMSFGAGEPWAGGVVKYCFASDVKEPAKKAALAAMEQYKKAVPCIQWKDVGYKSKQLCNESPAAFIQSLDSGCWSYVGMLKWQPSQLVNLQSPGCDQVGTVIHELGHTLGMGHEQSRPDRDAYVDVHMDKVKPGMEINFDITPKGDVSRPYDILSVMHYGLKFFGMNDAETITIKPQGYILYTNDSSQYSKFTIGDRIGLSQFDADQVVDLYKSEVSTCYDRKLTTEVACVDRTPNGAPWTDQYSQGCAAYKSFEIKGTITDCALYASGHYCCACKGGWRLQTWAEADPNQVPNPAIVVITATTTTTTTTTTSLATDGPNCADSVTYRDAYFGAACVQWAGYQCKGYPFSPELEAGCPVTCGMCAAGSGNCKDTGGKLWNLACANLKNYGLCTPSWGPIWSWVQKNCMFSCDVCSQ</sequence>
<reference evidence="11" key="1">
    <citation type="submission" date="2021-02" db="EMBL/GenBank/DDBJ databases">
        <authorList>
            <person name="Dougan E. K."/>
            <person name="Rhodes N."/>
            <person name="Thang M."/>
            <person name="Chan C."/>
        </authorList>
    </citation>
    <scope>NUCLEOTIDE SEQUENCE</scope>
</reference>
<keyword evidence="4 7" id="KW-0378">Hydrolase</keyword>
<dbReference type="SMART" id="SM00235">
    <property type="entry name" value="ZnMc"/>
    <property type="match status" value="1"/>
</dbReference>